<evidence type="ECO:0000313" key="3">
    <source>
        <dbReference type="EMBL" id="WNM57276.1"/>
    </source>
</evidence>
<dbReference type="KEGG" id="nall:PP769_15030"/>
<gene>
    <name evidence="3" type="ORF">PP769_15030</name>
</gene>
<feature type="transmembrane region" description="Helical" evidence="1">
    <location>
        <begin position="143"/>
        <end position="162"/>
    </location>
</feature>
<dbReference type="EMBL" id="CP116967">
    <property type="protein sequence ID" value="WNM57276.1"/>
    <property type="molecule type" value="Genomic_DNA"/>
</dbReference>
<feature type="signal peptide" evidence="2">
    <location>
        <begin position="1"/>
        <end position="20"/>
    </location>
</feature>
<keyword evidence="1" id="KW-1133">Transmembrane helix</keyword>
<sequence>MKAIMVLAILVGFFVECSSAYSNVDPATNDIWVSISFQRGPENDNPAGLLAKSVFDDVTSDLVRDGWLELRQVHWQANGRLVPLRVAGAPWGYGDSYIFRIESINRIIPLSAEAIAHIEQGDLPEPYGTMHSTAAEPMDSLDIIAGILLVVFSIWATWYLYWDVKRRWSKPEE</sequence>
<keyword evidence="2" id="KW-0732">Signal</keyword>
<evidence type="ECO:0000256" key="1">
    <source>
        <dbReference type="SAM" id="Phobius"/>
    </source>
</evidence>
<name>A0AA96G9B0_9BACT</name>
<feature type="chain" id="PRO_5041739513" evidence="2">
    <location>
        <begin position="21"/>
        <end position="173"/>
    </location>
</feature>
<keyword evidence="4" id="KW-1185">Reference proteome</keyword>
<evidence type="ECO:0000313" key="4">
    <source>
        <dbReference type="Proteomes" id="UP001302719"/>
    </source>
</evidence>
<protein>
    <submittedName>
        <fullName evidence="3">Uncharacterized protein</fullName>
    </submittedName>
</protein>
<keyword evidence="1" id="KW-0812">Transmembrane</keyword>
<keyword evidence="1" id="KW-0472">Membrane</keyword>
<evidence type="ECO:0000256" key="2">
    <source>
        <dbReference type="SAM" id="SignalP"/>
    </source>
</evidence>
<dbReference type="Proteomes" id="UP001302719">
    <property type="component" value="Chromosome"/>
</dbReference>
<organism evidence="3 4">
    <name type="scientific">Candidatus Nitrospira allomarina</name>
    <dbReference type="NCBI Taxonomy" id="3020900"/>
    <lineage>
        <taxon>Bacteria</taxon>
        <taxon>Pseudomonadati</taxon>
        <taxon>Nitrospirota</taxon>
        <taxon>Nitrospiria</taxon>
        <taxon>Nitrospirales</taxon>
        <taxon>Nitrospiraceae</taxon>
        <taxon>Nitrospira</taxon>
    </lineage>
</organism>
<accession>A0AA96G9B0</accession>
<proteinExistence type="predicted"/>
<dbReference type="RefSeq" id="WP_312641574.1">
    <property type="nucleotide sequence ID" value="NZ_CP116967.1"/>
</dbReference>
<reference evidence="3 4" key="1">
    <citation type="submission" date="2023-01" db="EMBL/GenBank/DDBJ databases">
        <title>Cultivation and genomic characterization of new, ubiquitous marine nitrite-oxidizing bacteria from the Nitrospirales.</title>
        <authorList>
            <person name="Mueller A.J."/>
            <person name="Daebeler A."/>
            <person name="Herbold C.W."/>
            <person name="Kirkegaard R.H."/>
            <person name="Daims H."/>
        </authorList>
    </citation>
    <scope>NUCLEOTIDE SEQUENCE [LARGE SCALE GENOMIC DNA]</scope>
    <source>
        <strain evidence="3 4">VA</strain>
    </source>
</reference>
<dbReference type="AlphaFoldDB" id="A0AA96G9B0"/>